<organism evidence="1">
    <name type="scientific">Anguilla anguilla</name>
    <name type="common">European freshwater eel</name>
    <name type="synonym">Muraena anguilla</name>
    <dbReference type="NCBI Taxonomy" id="7936"/>
    <lineage>
        <taxon>Eukaryota</taxon>
        <taxon>Metazoa</taxon>
        <taxon>Chordata</taxon>
        <taxon>Craniata</taxon>
        <taxon>Vertebrata</taxon>
        <taxon>Euteleostomi</taxon>
        <taxon>Actinopterygii</taxon>
        <taxon>Neopterygii</taxon>
        <taxon>Teleostei</taxon>
        <taxon>Anguilliformes</taxon>
        <taxon>Anguillidae</taxon>
        <taxon>Anguilla</taxon>
    </lineage>
</organism>
<accession>A0A0E9WE91</accession>
<dbReference type="AlphaFoldDB" id="A0A0E9WE91"/>
<protein>
    <submittedName>
        <fullName evidence="1">Uncharacterized protein</fullName>
    </submittedName>
</protein>
<reference evidence="1" key="1">
    <citation type="submission" date="2014-11" db="EMBL/GenBank/DDBJ databases">
        <authorList>
            <person name="Amaro Gonzalez C."/>
        </authorList>
    </citation>
    <scope>NUCLEOTIDE SEQUENCE</scope>
</reference>
<dbReference type="EMBL" id="GBXM01019946">
    <property type="protein sequence ID" value="JAH88631.1"/>
    <property type="molecule type" value="Transcribed_RNA"/>
</dbReference>
<name>A0A0E9WE91_ANGAN</name>
<reference evidence="1" key="2">
    <citation type="journal article" date="2015" name="Fish Shellfish Immunol.">
        <title>Early steps in the European eel (Anguilla anguilla)-Vibrio vulnificus interaction in the gills: Role of the RtxA13 toxin.</title>
        <authorList>
            <person name="Callol A."/>
            <person name="Pajuelo D."/>
            <person name="Ebbesson L."/>
            <person name="Teles M."/>
            <person name="MacKenzie S."/>
            <person name="Amaro C."/>
        </authorList>
    </citation>
    <scope>NUCLEOTIDE SEQUENCE</scope>
</reference>
<proteinExistence type="predicted"/>
<evidence type="ECO:0000313" key="1">
    <source>
        <dbReference type="EMBL" id="JAH88631.1"/>
    </source>
</evidence>
<sequence>MYCSRRSCVVLGPMIPQAGERPGSGTISPSNKSLVSFFNRIYNGKRRRIKHQSHSTL</sequence>